<dbReference type="KEGG" id="ptan:CRYO30217_01420"/>
<evidence type="ECO:0000313" key="8">
    <source>
        <dbReference type="EMBL" id="CAG5080693.1"/>
    </source>
</evidence>
<protein>
    <recommendedName>
        <fullName evidence="7">Band 7 domain-containing protein</fullName>
    </recommendedName>
</protein>
<keyword evidence="6" id="KW-1133">Transmembrane helix</keyword>
<comment type="subcellular location">
    <subcellularLocation>
        <location evidence="2">Cell membrane</location>
    </subcellularLocation>
    <subcellularLocation>
        <location evidence="1">Membrane</location>
        <topology evidence="1">Single-pass membrane protein</topology>
    </subcellularLocation>
</comment>
<dbReference type="Gene3D" id="3.30.479.30">
    <property type="entry name" value="Band 7 domain"/>
    <property type="match status" value="1"/>
</dbReference>
<evidence type="ECO:0000256" key="6">
    <source>
        <dbReference type="SAM" id="Phobius"/>
    </source>
</evidence>
<sequence length="190" mass="21358">MLNISTISTIILSILVIFLISGLILLISKRFVKCPKGKVLVIFGDFKRSDGVKVLNGGRAFVWPVIQDYSFLSLETIFQEVTVDYALSRDKSRVRMSCEISVSLDTDEKGIYLAANYLTDLSKKDIAGTIKNIAIGQIRKLIEQNSDETLKYKISYFLDLLSKLCEQELGKLGLRLISLNLKHIDIIATH</sequence>
<reference evidence="8" key="1">
    <citation type="submission" date="2021-04" db="EMBL/GenBank/DDBJ databases">
        <authorList>
            <person name="Rodrigo-Torres L."/>
            <person name="Arahal R. D."/>
            <person name="Lucena T."/>
        </authorList>
    </citation>
    <scope>NUCLEOTIDE SEQUENCE</scope>
    <source>
        <strain evidence="8">AS29M-1</strain>
    </source>
</reference>
<proteinExistence type="inferred from homology"/>
<dbReference type="PANTHER" id="PTHR13806:SF31">
    <property type="entry name" value="FLOTILLIN-LIKE PROTEIN 1-RELATED"/>
    <property type="match status" value="1"/>
</dbReference>
<feature type="transmembrane region" description="Helical" evidence="6">
    <location>
        <begin position="6"/>
        <end position="28"/>
    </location>
</feature>
<keyword evidence="4" id="KW-1003">Cell membrane</keyword>
<evidence type="ECO:0000256" key="2">
    <source>
        <dbReference type="ARBA" id="ARBA00004236"/>
    </source>
</evidence>
<dbReference type="RefSeq" id="WP_258541622.1">
    <property type="nucleotide sequence ID" value="NZ_OU015584.1"/>
</dbReference>
<keyword evidence="5 6" id="KW-0472">Membrane</keyword>
<dbReference type="Pfam" id="PF01145">
    <property type="entry name" value="Band_7"/>
    <property type="match status" value="1"/>
</dbReference>
<keyword evidence="6" id="KW-0812">Transmembrane</keyword>
<dbReference type="Proteomes" id="UP000683507">
    <property type="component" value="Chromosome"/>
</dbReference>
<dbReference type="AlphaFoldDB" id="A0A916JLS3"/>
<dbReference type="InterPro" id="IPR036013">
    <property type="entry name" value="Band_7/SPFH_dom_sf"/>
</dbReference>
<keyword evidence="9" id="KW-1185">Reference proteome</keyword>
<name>A0A916JLS3_9FLAO</name>
<evidence type="ECO:0000313" key="9">
    <source>
        <dbReference type="Proteomes" id="UP000683507"/>
    </source>
</evidence>
<dbReference type="SUPFAM" id="SSF117892">
    <property type="entry name" value="Band 7/SPFH domain"/>
    <property type="match status" value="1"/>
</dbReference>
<organism evidence="8 9">
    <name type="scientific">Parvicella tangerina</name>
    <dbReference type="NCBI Taxonomy" id="2829795"/>
    <lineage>
        <taxon>Bacteria</taxon>
        <taxon>Pseudomonadati</taxon>
        <taxon>Bacteroidota</taxon>
        <taxon>Flavobacteriia</taxon>
        <taxon>Flavobacteriales</taxon>
        <taxon>Parvicellaceae</taxon>
        <taxon>Parvicella</taxon>
    </lineage>
</organism>
<accession>A0A916JLS3</accession>
<feature type="domain" description="Band 7" evidence="7">
    <location>
        <begin position="35"/>
        <end position="186"/>
    </location>
</feature>
<dbReference type="InterPro" id="IPR027705">
    <property type="entry name" value="Flotillin_fam"/>
</dbReference>
<evidence type="ECO:0000256" key="4">
    <source>
        <dbReference type="ARBA" id="ARBA00022475"/>
    </source>
</evidence>
<dbReference type="GO" id="GO:0005886">
    <property type="term" value="C:plasma membrane"/>
    <property type="evidence" value="ECO:0007669"/>
    <property type="project" value="UniProtKB-SubCell"/>
</dbReference>
<evidence type="ECO:0000259" key="7">
    <source>
        <dbReference type="Pfam" id="PF01145"/>
    </source>
</evidence>
<evidence type="ECO:0000256" key="5">
    <source>
        <dbReference type="ARBA" id="ARBA00023136"/>
    </source>
</evidence>
<dbReference type="PANTHER" id="PTHR13806">
    <property type="entry name" value="FLOTILLIN-RELATED"/>
    <property type="match status" value="1"/>
</dbReference>
<dbReference type="InterPro" id="IPR001107">
    <property type="entry name" value="Band_7"/>
</dbReference>
<evidence type="ECO:0000256" key="1">
    <source>
        <dbReference type="ARBA" id="ARBA00004167"/>
    </source>
</evidence>
<gene>
    <name evidence="8" type="ORF">CRYO30217_01420</name>
</gene>
<dbReference type="EMBL" id="OU015584">
    <property type="protein sequence ID" value="CAG5080693.1"/>
    <property type="molecule type" value="Genomic_DNA"/>
</dbReference>
<evidence type="ECO:0000256" key="3">
    <source>
        <dbReference type="ARBA" id="ARBA00007161"/>
    </source>
</evidence>
<comment type="similarity">
    <text evidence="3">Belongs to the band 7/mec-2 family. Flotillin subfamily.</text>
</comment>